<feature type="region of interest" description="Disordered" evidence="1">
    <location>
        <begin position="1"/>
        <end position="20"/>
    </location>
</feature>
<protein>
    <submittedName>
        <fullName evidence="2">Uncharacterized protein</fullName>
    </submittedName>
</protein>
<evidence type="ECO:0000313" key="2">
    <source>
        <dbReference type="EMBL" id="MFN6548170.1"/>
    </source>
</evidence>
<comment type="caution">
    <text evidence="2">The sequence shown here is derived from an EMBL/GenBank/DDBJ whole genome shotgun (WGS) entry which is preliminary data.</text>
</comment>
<sequence>MATPQADIEDPDDTCSDPFEDGCTASLNDGEGWDGACGNCADRKDNEAETQQAQRDADSGQEDDQR</sequence>
<evidence type="ECO:0000313" key="3">
    <source>
        <dbReference type="Proteomes" id="UP001635816"/>
    </source>
</evidence>
<name>A0ABW9LK30_9MYCO</name>
<gene>
    <name evidence="2" type="ORF">ACK4CT_33905</name>
</gene>
<feature type="compositionally biased region" description="Acidic residues" evidence="1">
    <location>
        <begin position="7"/>
        <end position="20"/>
    </location>
</feature>
<keyword evidence="3" id="KW-1185">Reference proteome</keyword>
<feature type="region of interest" description="Disordered" evidence="1">
    <location>
        <begin position="26"/>
        <end position="66"/>
    </location>
</feature>
<accession>A0ABW9LK30</accession>
<organism evidence="2 3">
    <name type="scientific">Mycolicibacterium nivoides</name>
    <dbReference type="NCBI Taxonomy" id="2487344"/>
    <lineage>
        <taxon>Bacteria</taxon>
        <taxon>Bacillati</taxon>
        <taxon>Actinomycetota</taxon>
        <taxon>Actinomycetes</taxon>
        <taxon>Mycobacteriales</taxon>
        <taxon>Mycobacteriaceae</taxon>
        <taxon>Mycolicibacterium</taxon>
    </lineage>
</organism>
<feature type="compositionally biased region" description="Basic and acidic residues" evidence="1">
    <location>
        <begin position="55"/>
        <end position="66"/>
    </location>
</feature>
<evidence type="ECO:0000256" key="1">
    <source>
        <dbReference type="SAM" id="MobiDB-lite"/>
    </source>
</evidence>
<proteinExistence type="predicted"/>
<reference evidence="2 3" key="1">
    <citation type="submission" date="2024-12" db="EMBL/GenBank/DDBJ databases">
        <title>The coexistence of Mycolicibacterium septicum and Mycolicibacterium nivoides in clinical samples.</title>
        <authorList>
            <person name="Wang C."/>
            <person name="Feng Y."/>
            <person name="Zong Z."/>
        </authorList>
    </citation>
    <scope>NUCLEOTIDE SEQUENCE [LARGE SCALE GENOMIC DNA]</scope>
    <source>
        <strain evidence="2 3">120309</strain>
    </source>
</reference>
<dbReference type="RefSeq" id="WP_409545715.1">
    <property type="nucleotide sequence ID" value="NZ_JBKBDD010000020.1"/>
</dbReference>
<dbReference type="EMBL" id="JBKBDD010000020">
    <property type="protein sequence ID" value="MFN6548170.1"/>
    <property type="molecule type" value="Genomic_DNA"/>
</dbReference>
<dbReference type="Proteomes" id="UP001635816">
    <property type="component" value="Unassembled WGS sequence"/>
</dbReference>